<name>A0AAD7YUE6_MYTSE</name>
<gene>
    <name evidence="8" type="ORF">PYW07_016935</name>
</gene>
<feature type="compositionally biased region" description="Basic and acidic residues" evidence="7">
    <location>
        <begin position="157"/>
        <end position="167"/>
    </location>
</feature>
<feature type="compositionally biased region" description="Acidic residues" evidence="7">
    <location>
        <begin position="140"/>
        <end position="156"/>
    </location>
</feature>
<dbReference type="PANTHER" id="PTHR14577:SF0">
    <property type="entry name" value="NUCLEOLAR PROTEIN 12"/>
    <property type="match status" value="1"/>
</dbReference>
<feature type="compositionally biased region" description="Basic residues" evidence="7">
    <location>
        <begin position="194"/>
        <end position="206"/>
    </location>
</feature>
<comment type="similarity">
    <text evidence="2">Belongs to the RRP17 family.</text>
</comment>
<keyword evidence="5" id="KW-0539">Nucleus</keyword>
<feature type="compositionally biased region" description="Basic and acidic residues" evidence="7">
    <location>
        <begin position="207"/>
        <end position="233"/>
    </location>
</feature>
<dbReference type="InterPro" id="IPR019186">
    <property type="entry name" value="Nucleolar_protein_12"/>
</dbReference>
<accession>A0AAD7YUE6</accession>
<feature type="region of interest" description="Disordered" evidence="7">
    <location>
        <begin position="103"/>
        <end position="245"/>
    </location>
</feature>
<evidence type="ECO:0000256" key="4">
    <source>
        <dbReference type="ARBA" id="ARBA00023054"/>
    </source>
</evidence>
<feature type="compositionally biased region" description="Basic residues" evidence="7">
    <location>
        <begin position="168"/>
        <end position="179"/>
    </location>
</feature>
<feature type="coiled-coil region" evidence="6">
    <location>
        <begin position="30"/>
        <end position="61"/>
    </location>
</feature>
<comment type="subcellular location">
    <subcellularLocation>
        <location evidence="1">Nucleus</location>
        <location evidence="1">Nucleolus</location>
    </subcellularLocation>
</comment>
<organism evidence="8 9">
    <name type="scientific">Mythimna separata</name>
    <name type="common">Oriental armyworm</name>
    <name type="synonym">Pseudaletia separata</name>
    <dbReference type="NCBI Taxonomy" id="271217"/>
    <lineage>
        <taxon>Eukaryota</taxon>
        <taxon>Metazoa</taxon>
        <taxon>Ecdysozoa</taxon>
        <taxon>Arthropoda</taxon>
        <taxon>Hexapoda</taxon>
        <taxon>Insecta</taxon>
        <taxon>Pterygota</taxon>
        <taxon>Neoptera</taxon>
        <taxon>Endopterygota</taxon>
        <taxon>Lepidoptera</taxon>
        <taxon>Glossata</taxon>
        <taxon>Ditrysia</taxon>
        <taxon>Noctuoidea</taxon>
        <taxon>Noctuidae</taxon>
        <taxon>Noctuinae</taxon>
        <taxon>Hadenini</taxon>
        <taxon>Mythimna</taxon>
    </lineage>
</organism>
<evidence type="ECO:0000313" key="8">
    <source>
        <dbReference type="EMBL" id="KAJ8729897.1"/>
    </source>
</evidence>
<dbReference type="GO" id="GO:0019843">
    <property type="term" value="F:rRNA binding"/>
    <property type="evidence" value="ECO:0007669"/>
    <property type="project" value="TreeGrafter"/>
</dbReference>
<dbReference type="AlphaFoldDB" id="A0AAD7YUE6"/>
<dbReference type="Pfam" id="PF09805">
    <property type="entry name" value="Nop25"/>
    <property type="match status" value="1"/>
</dbReference>
<dbReference type="GO" id="GO:0005730">
    <property type="term" value="C:nucleolus"/>
    <property type="evidence" value="ECO:0007669"/>
    <property type="project" value="UniProtKB-SubCell"/>
</dbReference>
<feature type="compositionally biased region" description="Basic and acidic residues" evidence="7">
    <location>
        <begin position="103"/>
        <end position="124"/>
    </location>
</feature>
<keyword evidence="4 6" id="KW-0175">Coiled coil</keyword>
<sequence length="245" mass="28523">MAKKKNKEGKKKVTLVFDEAKRKDFLCGFRKRKLERKKKAQEELKALLKVEKKRIKQENKESYKKLVVSSRPIPDIEQLLQDEYEDEDVNVKIVELSADTMQKKDLVIGENKPKEKVKKDEGKGKNKVNQKPVTISGMGSDEENEEEESEEEEEEDDKIKTKKEIKSMLKKQATKKIQKSKVFQMKSKLDRIQNKKKSMQKKGHMKAKSDPKKGHGKGKPDTKKGKAKPDHRKDKSKKKVGRRKH</sequence>
<dbReference type="Proteomes" id="UP001231518">
    <property type="component" value="Chromosome 9"/>
</dbReference>
<dbReference type="PANTHER" id="PTHR14577">
    <property type="entry name" value="NUCLEOLAR PROTEIN 12"/>
    <property type="match status" value="1"/>
</dbReference>
<evidence type="ECO:0000313" key="9">
    <source>
        <dbReference type="Proteomes" id="UP001231518"/>
    </source>
</evidence>
<proteinExistence type="inferred from homology"/>
<feature type="compositionally biased region" description="Basic residues" evidence="7">
    <location>
        <begin position="234"/>
        <end position="245"/>
    </location>
</feature>
<comment type="caution">
    <text evidence="8">The sequence shown here is derived from an EMBL/GenBank/DDBJ whole genome shotgun (WGS) entry which is preliminary data.</text>
</comment>
<evidence type="ECO:0000256" key="2">
    <source>
        <dbReference type="ARBA" id="ARBA00007175"/>
    </source>
</evidence>
<evidence type="ECO:0000256" key="3">
    <source>
        <dbReference type="ARBA" id="ARBA00015520"/>
    </source>
</evidence>
<dbReference type="EMBL" id="JARGEI010000006">
    <property type="protein sequence ID" value="KAJ8729897.1"/>
    <property type="molecule type" value="Genomic_DNA"/>
</dbReference>
<evidence type="ECO:0000256" key="1">
    <source>
        <dbReference type="ARBA" id="ARBA00004604"/>
    </source>
</evidence>
<protein>
    <recommendedName>
        <fullName evidence="3">Nucleolar protein 12</fullName>
    </recommendedName>
</protein>
<evidence type="ECO:0000256" key="7">
    <source>
        <dbReference type="SAM" id="MobiDB-lite"/>
    </source>
</evidence>
<evidence type="ECO:0000256" key="6">
    <source>
        <dbReference type="SAM" id="Coils"/>
    </source>
</evidence>
<keyword evidence="9" id="KW-1185">Reference proteome</keyword>
<reference evidence="8" key="1">
    <citation type="submission" date="2023-03" db="EMBL/GenBank/DDBJ databases">
        <title>Chromosome-level genomes of two armyworms, Mythimna separata and Mythimna loreyi, provide insights into the biosynthesis and reception of sex pheromones.</title>
        <authorList>
            <person name="Zhao H."/>
        </authorList>
    </citation>
    <scope>NUCLEOTIDE SEQUENCE</scope>
    <source>
        <strain evidence="8">BeijingLab</strain>
        <tissue evidence="8">Pupa</tissue>
    </source>
</reference>
<evidence type="ECO:0000256" key="5">
    <source>
        <dbReference type="ARBA" id="ARBA00023242"/>
    </source>
</evidence>